<evidence type="ECO:0000313" key="2">
    <source>
        <dbReference type="EMBL" id="KAB3531890.1"/>
    </source>
</evidence>
<dbReference type="InterPro" id="IPR019074">
    <property type="entry name" value="YabQ"/>
</dbReference>
<dbReference type="EMBL" id="WBZC01000053">
    <property type="protein sequence ID" value="KAB3531890.1"/>
    <property type="molecule type" value="Genomic_DNA"/>
</dbReference>
<protein>
    <submittedName>
        <fullName evidence="2">Spore cortex biosynthesis protein YabQ</fullName>
    </submittedName>
</protein>
<dbReference type="AlphaFoldDB" id="A0A6I0F8T3"/>
<evidence type="ECO:0000256" key="1">
    <source>
        <dbReference type="SAM" id="Phobius"/>
    </source>
</evidence>
<accession>A0A6I0F8T3</accession>
<feature type="transmembrane region" description="Helical" evidence="1">
    <location>
        <begin position="47"/>
        <end position="65"/>
    </location>
</feature>
<name>A0A6I0F8T3_9FIRM</name>
<sequence length="168" mass="19967">MYSINQEAYIFLATIYGGILIAFIYQLYKIFRSIFKPKKLATTLQDAIFWTIITAVAFYVLIFSNQGDLRFYNFLGFLIGVLIYEHVLAKPINKGLNYILKIANEFLTDIWKLIIYPFRIGYCFIEVPYTYCKRKTKPVYYKSKRILNMPHRIINDVRKFAGNYFNKK</sequence>
<keyword evidence="1" id="KW-0472">Membrane</keyword>
<dbReference type="Proteomes" id="UP000432715">
    <property type="component" value="Unassembled WGS sequence"/>
</dbReference>
<proteinExistence type="predicted"/>
<feature type="transmembrane region" description="Helical" evidence="1">
    <location>
        <begin position="71"/>
        <end position="89"/>
    </location>
</feature>
<keyword evidence="3" id="KW-1185">Reference proteome</keyword>
<gene>
    <name evidence="2" type="primary">yabQ</name>
    <name evidence="2" type="ORF">F8154_12325</name>
</gene>
<keyword evidence="1" id="KW-0812">Transmembrane</keyword>
<evidence type="ECO:0000313" key="3">
    <source>
        <dbReference type="Proteomes" id="UP000432715"/>
    </source>
</evidence>
<dbReference type="RefSeq" id="WP_151861922.1">
    <property type="nucleotide sequence ID" value="NZ_WBZC01000053.1"/>
</dbReference>
<dbReference type="NCBIfam" id="TIGR02893">
    <property type="entry name" value="spore_yabQ"/>
    <property type="match status" value="1"/>
</dbReference>
<feature type="transmembrane region" description="Helical" evidence="1">
    <location>
        <begin position="6"/>
        <end position="27"/>
    </location>
</feature>
<keyword evidence="1" id="KW-1133">Transmembrane helix</keyword>
<dbReference type="OrthoDB" id="1685240at2"/>
<dbReference type="Pfam" id="PF09578">
    <property type="entry name" value="Spore_YabQ"/>
    <property type="match status" value="1"/>
</dbReference>
<reference evidence="2 3" key="1">
    <citation type="submission" date="2019-10" db="EMBL/GenBank/DDBJ databases">
        <title>Alkaliphilus serpentinus sp. nov. and Alkaliphilus pronyensis sp. nov., two novel anaerobic alkaliphilic species isolated from the serpentinized-hosted hydrothermal field of the Prony Bay (New Caledonia).</title>
        <authorList>
            <person name="Postec A."/>
        </authorList>
    </citation>
    <scope>NUCLEOTIDE SEQUENCE [LARGE SCALE GENOMIC DNA]</scope>
    <source>
        <strain evidence="2 3">LacV</strain>
    </source>
</reference>
<organism evidence="2 3">
    <name type="scientific">Alkaliphilus pronyensis</name>
    <dbReference type="NCBI Taxonomy" id="1482732"/>
    <lineage>
        <taxon>Bacteria</taxon>
        <taxon>Bacillati</taxon>
        <taxon>Bacillota</taxon>
        <taxon>Clostridia</taxon>
        <taxon>Peptostreptococcales</taxon>
        <taxon>Natronincolaceae</taxon>
        <taxon>Alkaliphilus</taxon>
    </lineage>
</organism>
<comment type="caution">
    <text evidence="2">The sequence shown here is derived from an EMBL/GenBank/DDBJ whole genome shotgun (WGS) entry which is preliminary data.</text>
</comment>